<dbReference type="InterPro" id="IPR050407">
    <property type="entry name" value="Geranylgeranyl_reductase"/>
</dbReference>
<dbReference type="OrthoDB" id="1142316at2"/>
<dbReference type="Proteomes" id="UP000078459">
    <property type="component" value="Unassembled WGS sequence"/>
</dbReference>
<organism evidence="2 3">
    <name type="scientific">Pedobacter psychrophilus</name>
    <dbReference type="NCBI Taxonomy" id="1826909"/>
    <lineage>
        <taxon>Bacteria</taxon>
        <taxon>Pseudomonadati</taxon>
        <taxon>Bacteroidota</taxon>
        <taxon>Sphingobacteriia</taxon>
        <taxon>Sphingobacteriales</taxon>
        <taxon>Sphingobacteriaceae</taxon>
        <taxon>Pedobacter</taxon>
    </lineage>
</organism>
<dbReference type="Pfam" id="PF01494">
    <property type="entry name" value="FAD_binding_3"/>
    <property type="match status" value="1"/>
</dbReference>
<reference evidence="2 3" key="2">
    <citation type="submission" date="2016-06" db="EMBL/GenBank/DDBJ databases">
        <title>Pedobacter psychrophilus sp. nov., isolated from Antarctic fragmentary rock.</title>
        <authorList>
            <person name="Svec P."/>
        </authorList>
    </citation>
    <scope>NUCLEOTIDE SEQUENCE [LARGE SCALE GENOMIC DNA]</scope>
    <source>
        <strain evidence="2 3">CCM 8644</strain>
    </source>
</reference>
<evidence type="ECO:0000313" key="3">
    <source>
        <dbReference type="Proteomes" id="UP000078459"/>
    </source>
</evidence>
<dbReference type="GO" id="GO:0071949">
    <property type="term" value="F:FAD binding"/>
    <property type="evidence" value="ECO:0007669"/>
    <property type="project" value="InterPro"/>
</dbReference>
<dbReference type="Gene3D" id="3.50.50.60">
    <property type="entry name" value="FAD/NAD(P)-binding domain"/>
    <property type="match status" value="1"/>
</dbReference>
<dbReference type="RefSeq" id="WP_068822693.1">
    <property type="nucleotide sequence ID" value="NZ_LWHJ01000028.1"/>
</dbReference>
<feature type="domain" description="FAD-binding" evidence="1">
    <location>
        <begin position="7"/>
        <end position="302"/>
    </location>
</feature>
<evidence type="ECO:0000313" key="2">
    <source>
        <dbReference type="EMBL" id="OAQ39167.1"/>
    </source>
</evidence>
<dbReference type="InterPro" id="IPR036188">
    <property type="entry name" value="FAD/NAD-bd_sf"/>
</dbReference>
<dbReference type="AlphaFoldDB" id="A0A179DDN5"/>
<dbReference type="PRINTS" id="PR00420">
    <property type="entry name" value="RNGMNOXGNASE"/>
</dbReference>
<gene>
    <name evidence="2" type="ORF">A5893_10905</name>
</gene>
<sequence length="375" mass="42225">MQKKPNIIIIGGGLAGLTNSILLAKADFSVTLIERKKFPFHRVCGEYVSNEVLPFLQSIGFNPKDFDASNISKLIITAPNGKALKADLDLGAFGISRFELDNALYHIALKAGVNFLLETKVLDVVFEDEKFTVETANQSLNADLAIGAFGKRSNLDQKLKRKFFYQRSPYLGVKYHIKSDFPSNTIQLDNFKGGYCGINKIENDLYCLCYLIENKYLKEFGSIQKMEERILFQNPQLKKHFKNSKFVWDQPETINEISFEKKSLIENHILMCGDTAGMIAPLCGNGMAIAIHSGKTLAESIISFCCNGITIEKRKMLEKQYLSEWNKQFAARLKIGRGIQNFFGNKLVTQSAISLLKISPSLTQFIVKNTHGYPF</sequence>
<reference evidence="2 3" key="1">
    <citation type="submission" date="2016-04" db="EMBL/GenBank/DDBJ databases">
        <authorList>
            <person name="Evans L.H."/>
            <person name="Alamgir A."/>
            <person name="Owens N."/>
            <person name="Weber N.D."/>
            <person name="Virtaneva K."/>
            <person name="Barbian K."/>
            <person name="Babar A."/>
            <person name="Rosenke K."/>
        </authorList>
    </citation>
    <scope>NUCLEOTIDE SEQUENCE [LARGE SCALE GENOMIC DNA]</scope>
    <source>
        <strain evidence="2 3">CCM 8644</strain>
    </source>
</reference>
<accession>A0A179DDN5</accession>
<dbReference type="EMBL" id="LWHJ01000028">
    <property type="protein sequence ID" value="OAQ39167.1"/>
    <property type="molecule type" value="Genomic_DNA"/>
</dbReference>
<protein>
    <submittedName>
        <fullName evidence="2">FAD-dependent oxidoreductase</fullName>
    </submittedName>
</protein>
<name>A0A179DDN5_9SPHI</name>
<evidence type="ECO:0000259" key="1">
    <source>
        <dbReference type="Pfam" id="PF01494"/>
    </source>
</evidence>
<dbReference type="PANTHER" id="PTHR42685:SF22">
    <property type="entry name" value="CONDITIONED MEDIUM FACTOR RECEPTOR 1"/>
    <property type="match status" value="1"/>
</dbReference>
<keyword evidence="3" id="KW-1185">Reference proteome</keyword>
<comment type="caution">
    <text evidence="2">The sequence shown here is derived from an EMBL/GenBank/DDBJ whole genome shotgun (WGS) entry which is preliminary data.</text>
</comment>
<proteinExistence type="predicted"/>
<dbReference type="SUPFAM" id="SSF51905">
    <property type="entry name" value="FAD/NAD(P)-binding domain"/>
    <property type="match status" value="1"/>
</dbReference>
<dbReference type="InterPro" id="IPR002938">
    <property type="entry name" value="FAD-bd"/>
</dbReference>
<dbReference type="STRING" id="1826909.A5893_10905"/>
<dbReference type="PANTHER" id="PTHR42685">
    <property type="entry name" value="GERANYLGERANYL DIPHOSPHATE REDUCTASE"/>
    <property type="match status" value="1"/>
</dbReference>